<protein>
    <submittedName>
        <fullName evidence="4">FCP1 homology domain-containing protein</fullName>
    </submittedName>
</protein>
<evidence type="ECO:0000313" key="3">
    <source>
        <dbReference type="Proteomes" id="UP000278807"/>
    </source>
</evidence>
<evidence type="ECO:0000313" key="4">
    <source>
        <dbReference type="WBParaSite" id="HNAJ_0000854701-mRNA-1"/>
    </source>
</evidence>
<organism evidence="4">
    <name type="scientific">Rodentolepis nana</name>
    <name type="common">Dwarf tapeworm</name>
    <name type="synonym">Hymenolepis nana</name>
    <dbReference type="NCBI Taxonomy" id="102285"/>
    <lineage>
        <taxon>Eukaryota</taxon>
        <taxon>Metazoa</taxon>
        <taxon>Spiralia</taxon>
        <taxon>Lophotrochozoa</taxon>
        <taxon>Platyhelminthes</taxon>
        <taxon>Cestoda</taxon>
        <taxon>Eucestoda</taxon>
        <taxon>Cyclophyllidea</taxon>
        <taxon>Hymenolepididae</taxon>
        <taxon>Rodentolepis</taxon>
    </lineage>
</organism>
<reference evidence="4" key="1">
    <citation type="submission" date="2017-02" db="UniProtKB">
        <authorList>
            <consortium name="WormBaseParasite"/>
        </authorList>
    </citation>
    <scope>IDENTIFICATION</scope>
</reference>
<sequence>MSEEFLRLNFVFGLWNIPCVEHLHWVQITSWFDDKSDKALLELIPYFQRLAEGDPGNVVEFLRNNPPPAQYAALGTVTETSTAGPSSLLTMLIRHPSESSGSSVNANPFSSPSLLSLEERTRTNSRSSTTTPPNDSNPITSAAPDESALITTVTPVPSQSVENVKTNNK</sequence>
<evidence type="ECO:0000256" key="1">
    <source>
        <dbReference type="SAM" id="MobiDB-lite"/>
    </source>
</evidence>
<feature type="compositionally biased region" description="Polar residues" evidence="1">
    <location>
        <begin position="149"/>
        <end position="169"/>
    </location>
</feature>
<feature type="compositionally biased region" description="Low complexity" evidence="1">
    <location>
        <begin position="124"/>
        <end position="141"/>
    </location>
</feature>
<dbReference type="AlphaFoldDB" id="A0A0R3TMK1"/>
<accession>A0A0R3TMK1</accession>
<dbReference type="EMBL" id="UZAE01012317">
    <property type="protein sequence ID" value="VDO04534.1"/>
    <property type="molecule type" value="Genomic_DNA"/>
</dbReference>
<feature type="region of interest" description="Disordered" evidence="1">
    <location>
        <begin position="97"/>
        <end position="169"/>
    </location>
</feature>
<dbReference type="STRING" id="102285.A0A0R3TMK1"/>
<reference evidence="2 3" key="2">
    <citation type="submission" date="2018-11" db="EMBL/GenBank/DDBJ databases">
        <authorList>
            <consortium name="Pathogen Informatics"/>
        </authorList>
    </citation>
    <scope>NUCLEOTIDE SEQUENCE [LARGE SCALE GENOMIC DNA]</scope>
</reference>
<keyword evidence="3" id="KW-1185">Reference proteome</keyword>
<feature type="compositionally biased region" description="Polar residues" evidence="1">
    <location>
        <begin position="98"/>
        <end position="109"/>
    </location>
</feature>
<proteinExistence type="predicted"/>
<dbReference type="WBParaSite" id="HNAJ_0000854701-mRNA-1">
    <property type="protein sequence ID" value="HNAJ_0000854701-mRNA-1"/>
    <property type="gene ID" value="HNAJ_0000854701"/>
</dbReference>
<gene>
    <name evidence="2" type="ORF">HNAJ_LOCUS8543</name>
</gene>
<evidence type="ECO:0000313" key="2">
    <source>
        <dbReference type="EMBL" id="VDO04534.1"/>
    </source>
</evidence>
<name>A0A0R3TMK1_RODNA</name>
<dbReference type="Proteomes" id="UP000278807">
    <property type="component" value="Unassembled WGS sequence"/>
</dbReference>